<comment type="caution">
    <text evidence="3">The sequence shown here is derived from an EMBL/GenBank/DDBJ whole genome shotgun (WGS) entry which is preliminary data.</text>
</comment>
<dbReference type="EMBL" id="JBHRSZ010000002">
    <property type="protein sequence ID" value="MFC3150865.1"/>
    <property type="molecule type" value="Genomic_DNA"/>
</dbReference>
<feature type="region of interest" description="Disordered" evidence="1">
    <location>
        <begin position="31"/>
        <end position="76"/>
    </location>
</feature>
<dbReference type="Pfam" id="PF13557">
    <property type="entry name" value="Phenol_MetA_deg"/>
    <property type="match status" value="1"/>
</dbReference>
<dbReference type="Proteomes" id="UP001595476">
    <property type="component" value="Unassembled WGS sequence"/>
</dbReference>
<dbReference type="RefSeq" id="WP_386718454.1">
    <property type="nucleotide sequence ID" value="NZ_JBHRSZ010000002.1"/>
</dbReference>
<proteinExistence type="predicted"/>
<protein>
    <submittedName>
        <fullName evidence="3">Transporter</fullName>
    </submittedName>
</protein>
<feature type="compositionally biased region" description="Polar residues" evidence="1">
    <location>
        <begin position="53"/>
        <end position="67"/>
    </location>
</feature>
<gene>
    <name evidence="3" type="ORF">ACFOEK_07485</name>
</gene>
<evidence type="ECO:0000256" key="1">
    <source>
        <dbReference type="SAM" id="MobiDB-lite"/>
    </source>
</evidence>
<evidence type="ECO:0000256" key="2">
    <source>
        <dbReference type="SAM" id="SignalP"/>
    </source>
</evidence>
<keyword evidence="4" id="KW-1185">Reference proteome</keyword>
<dbReference type="InterPro" id="IPR025737">
    <property type="entry name" value="FApF"/>
</dbReference>
<reference evidence="4" key="1">
    <citation type="journal article" date="2019" name="Int. J. Syst. Evol. Microbiol.">
        <title>The Global Catalogue of Microorganisms (GCM) 10K type strain sequencing project: providing services to taxonomists for standard genome sequencing and annotation.</title>
        <authorList>
            <consortium name="The Broad Institute Genomics Platform"/>
            <consortium name="The Broad Institute Genome Sequencing Center for Infectious Disease"/>
            <person name="Wu L."/>
            <person name="Ma J."/>
        </authorList>
    </citation>
    <scope>NUCLEOTIDE SEQUENCE [LARGE SCALE GENOMIC DNA]</scope>
    <source>
        <strain evidence="4">KCTC 52438</strain>
    </source>
</reference>
<accession>A0ABV7HEI5</accession>
<keyword evidence="2" id="KW-0732">Signal</keyword>
<feature type="signal peptide" evidence="2">
    <location>
        <begin position="1"/>
        <end position="35"/>
    </location>
</feature>
<evidence type="ECO:0000313" key="4">
    <source>
        <dbReference type="Proteomes" id="UP001595476"/>
    </source>
</evidence>
<name>A0ABV7HEI5_9GAMM</name>
<sequence>MTRHRFNKHPTPLTALSGATTLTLVLSSISGHSSADAPSATQANEHNRPPLTTPSEPRTTAKQTPSSAPKRLTRTTTHEKLTFAVGSYFSHGDYSSTKPTDVISVPFRISYQRNQWSFNAQLPYLHISGPENVLVIREGGETVVEASDQDTQRQGFGDLRLSSQYVLPWQPINKARWHLGGGVKVPTADENENLGTGEFDYHLYTGGYYRQGSWIMDGKVGHQWMGDTNDTDYNNRVFFSLGGRHLLSRSQSISLHYSHKDASSDRSEAVESLTASFHQKLNYGWKVSFSAGMGLSDSSADVFGGLQISKSLIRKRRR</sequence>
<feature type="chain" id="PRO_5045416254" evidence="2">
    <location>
        <begin position="36"/>
        <end position="318"/>
    </location>
</feature>
<organism evidence="3 4">
    <name type="scientific">Litoribrevibacter euphylliae</name>
    <dbReference type="NCBI Taxonomy" id="1834034"/>
    <lineage>
        <taxon>Bacteria</taxon>
        <taxon>Pseudomonadati</taxon>
        <taxon>Pseudomonadota</taxon>
        <taxon>Gammaproteobacteria</taxon>
        <taxon>Oceanospirillales</taxon>
        <taxon>Oceanospirillaceae</taxon>
        <taxon>Litoribrevibacter</taxon>
    </lineage>
</organism>
<evidence type="ECO:0000313" key="3">
    <source>
        <dbReference type="EMBL" id="MFC3150865.1"/>
    </source>
</evidence>